<organism evidence="1 2">
    <name type="scientific">Selenomonas ruminantium</name>
    <dbReference type="NCBI Taxonomy" id="971"/>
    <lineage>
        <taxon>Bacteria</taxon>
        <taxon>Bacillati</taxon>
        <taxon>Bacillota</taxon>
        <taxon>Negativicutes</taxon>
        <taxon>Selenomonadales</taxon>
        <taxon>Selenomonadaceae</taxon>
        <taxon>Selenomonas</taxon>
    </lineage>
</organism>
<reference evidence="1 2" key="1">
    <citation type="submission" date="2016-10" db="EMBL/GenBank/DDBJ databases">
        <authorList>
            <person name="de Groot N.N."/>
        </authorList>
    </citation>
    <scope>NUCLEOTIDE SEQUENCE [LARGE SCALE GENOMIC DNA]</scope>
    <source>
        <strain evidence="1 2">L14</strain>
    </source>
</reference>
<gene>
    <name evidence="1" type="ORF">SAMN05216587_101675</name>
</gene>
<dbReference type="EMBL" id="FOJX01000001">
    <property type="protein sequence ID" value="SFA76475.1"/>
    <property type="molecule type" value="Genomic_DNA"/>
</dbReference>
<dbReference type="RefSeq" id="WP_074812833.1">
    <property type="nucleotide sequence ID" value="NZ_FOJX01000001.1"/>
</dbReference>
<protein>
    <submittedName>
        <fullName evidence="1">Uncharacterized protein</fullName>
    </submittedName>
</protein>
<name>A0A1I0VJB2_SELRU</name>
<evidence type="ECO:0000313" key="2">
    <source>
        <dbReference type="Proteomes" id="UP000183843"/>
    </source>
</evidence>
<dbReference type="AlphaFoldDB" id="A0A1I0VJB2"/>
<accession>A0A1I0VJB2</accession>
<sequence>MKRNIAILLAAIFISGLSMAVGYAWGYGSNMSWSYPSFRSAPYMPSKYEIEQYIRDGKDYVDNCNNDIDEIARKRSEAVDSVNRAVRDYNMSH</sequence>
<dbReference type="Proteomes" id="UP000183843">
    <property type="component" value="Unassembled WGS sequence"/>
</dbReference>
<proteinExistence type="predicted"/>
<evidence type="ECO:0000313" key="1">
    <source>
        <dbReference type="EMBL" id="SFA76475.1"/>
    </source>
</evidence>